<sequence length="326" mass="35465">MDLRTSNSSDFEELLKNHIDKLDEILAKLNDLLTTIESHHKACNIAKTTGTVLSSTGVTVLVASVLLSPFTGGSSLAIGAGGVTMSITGGLSNVITDYVDYKTSASIMSEIQAVVKSKEEFDENLRKQLKHLGIVIEKLMESGVDKCSAILIAMKGIASGCIDLTEEPNMKLMNALSTAVKMYHIDAVAKDVLPVLGKALADLSQKASSYWYLNNIFGLSKHSALFVNLGRISSAISVVFTVVDITLLVKDWMTEHPTAEVVAKVTAQLREEKEVLSDLLKVIDASRDKVDVIYQKVIKEIEKIEEQDDCLEDFVVVPTKTDACVE</sequence>
<accession>A0AAV8W9A3</accession>
<comment type="similarity">
    <text evidence="1">Belongs to the apolipoprotein L family.</text>
</comment>
<dbReference type="AlphaFoldDB" id="A0AAV8W9A3"/>
<organism evidence="2 3">
    <name type="scientific">Exocentrus adspersus</name>
    <dbReference type="NCBI Taxonomy" id="1586481"/>
    <lineage>
        <taxon>Eukaryota</taxon>
        <taxon>Metazoa</taxon>
        <taxon>Ecdysozoa</taxon>
        <taxon>Arthropoda</taxon>
        <taxon>Hexapoda</taxon>
        <taxon>Insecta</taxon>
        <taxon>Pterygota</taxon>
        <taxon>Neoptera</taxon>
        <taxon>Endopterygota</taxon>
        <taxon>Coleoptera</taxon>
        <taxon>Polyphaga</taxon>
        <taxon>Cucujiformia</taxon>
        <taxon>Chrysomeloidea</taxon>
        <taxon>Cerambycidae</taxon>
        <taxon>Lamiinae</taxon>
        <taxon>Acanthocinini</taxon>
        <taxon>Exocentrus</taxon>
    </lineage>
</organism>
<dbReference type="Pfam" id="PF05461">
    <property type="entry name" value="ApoL"/>
    <property type="match status" value="1"/>
</dbReference>
<proteinExistence type="inferred from homology"/>
<name>A0AAV8W9A3_9CUCU</name>
<evidence type="ECO:0000256" key="1">
    <source>
        <dbReference type="ARBA" id="ARBA00010090"/>
    </source>
</evidence>
<dbReference type="EMBL" id="JANEYG010000006">
    <property type="protein sequence ID" value="KAJ8922785.1"/>
    <property type="molecule type" value="Genomic_DNA"/>
</dbReference>
<protein>
    <recommendedName>
        <fullName evidence="4">Apolipoprotein L3</fullName>
    </recommendedName>
</protein>
<dbReference type="GO" id="GO:0008289">
    <property type="term" value="F:lipid binding"/>
    <property type="evidence" value="ECO:0007669"/>
    <property type="project" value="InterPro"/>
</dbReference>
<dbReference type="PANTHER" id="PTHR14096">
    <property type="entry name" value="APOLIPOPROTEIN L"/>
    <property type="match status" value="1"/>
</dbReference>
<evidence type="ECO:0000313" key="3">
    <source>
        <dbReference type="Proteomes" id="UP001159042"/>
    </source>
</evidence>
<dbReference type="GO" id="GO:0016020">
    <property type="term" value="C:membrane"/>
    <property type="evidence" value="ECO:0007669"/>
    <property type="project" value="TreeGrafter"/>
</dbReference>
<comment type="caution">
    <text evidence="2">The sequence shown here is derived from an EMBL/GenBank/DDBJ whole genome shotgun (WGS) entry which is preliminary data.</text>
</comment>
<dbReference type="GO" id="GO:0006869">
    <property type="term" value="P:lipid transport"/>
    <property type="evidence" value="ECO:0007669"/>
    <property type="project" value="InterPro"/>
</dbReference>
<keyword evidence="3" id="KW-1185">Reference proteome</keyword>
<evidence type="ECO:0000313" key="2">
    <source>
        <dbReference type="EMBL" id="KAJ8922785.1"/>
    </source>
</evidence>
<evidence type="ECO:0008006" key="4">
    <source>
        <dbReference type="Google" id="ProtNLM"/>
    </source>
</evidence>
<dbReference type="Proteomes" id="UP001159042">
    <property type="component" value="Unassembled WGS sequence"/>
</dbReference>
<reference evidence="2 3" key="1">
    <citation type="journal article" date="2023" name="Insect Mol. Biol.">
        <title>Genome sequencing provides insights into the evolution of gene families encoding plant cell wall-degrading enzymes in longhorned beetles.</title>
        <authorList>
            <person name="Shin N.R."/>
            <person name="Okamura Y."/>
            <person name="Kirsch R."/>
            <person name="Pauchet Y."/>
        </authorList>
    </citation>
    <scope>NUCLEOTIDE SEQUENCE [LARGE SCALE GENOMIC DNA]</scope>
    <source>
        <strain evidence="2">EAD_L_NR</strain>
    </source>
</reference>
<dbReference type="PANTHER" id="PTHR14096:SF28">
    <property type="entry name" value="APOLIPOPROTEIN L, 1-RELATED"/>
    <property type="match status" value="1"/>
</dbReference>
<dbReference type="GO" id="GO:0042157">
    <property type="term" value="P:lipoprotein metabolic process"/>
    <property type="evidence" value="ECO:0007669"/>
    <property type="project" value="InterPro"/>
</dbReference>
<dbReference type="InterPro" id="IPR008405">
    <property type="entry name" value="ApoL"/>
</dbReference>
<gene>
    <name evidence="2" type="ORF">NQ315_007820</name>
</gene>
<dbReference type="GO" id="GO:0005576">
    <property type="term" value="C:extracellular region"/>
    <property type="evidence" value="ECO:0007669"/>
    <property type="project" value="InterPro"/>
</dbReference>